<evidence type="ECO:0000256" key="1">
    <source>
        <dbReference type="SAM" id="MobiDB-lite"/>
    </source>
</evidence>
<reference evidence="3" key="1">
    <citation type="submission" date="2017-11" db="EMBL/GenBank/DDBJ databases">
        <authorList>
            <person name="Lima N.C."/>
            <person name="Parody-Merino A.M."/>
            <person name="Battley P.F."/>
            <person name="Fidler A.E."/>
            <person name="Prosdocimi F."/>
        </authorList>
    </citation>
    <scope>NUCLEOTIDE SEQUENCE [LARGE SCALE GENOMIC DNA]</scope>
</reference>
<gene>
    <name evidence="2" type="ORF">llap_9743</name>
</gene>
<sequence length="139" mass="15733">MLEGRDAIQRDVDRLERWAHENLKKFTQAKCKVLHQGQGNPKHKYRLDGKWIESSPEEKDFGVLVDEKLNMSWQCMLATQKANHILHEKKYGQQIEGGGSPPILCSRETSPGLLRPALEPSAERYGPVGVSPEEGNKND</sequence>
<keyword evidence="2" id="KW-0548">Nucleotidyltransferase</keyword>
<name>A0A2I0U1J7_LIMLA</name>
<dbReference type="OrthoDB" id="10433830at2759"/>
<proteinExistence type="predicted"/>
<organism evidence="2 3">
    <name type="scientific">Limosa lapponica baueri</name>
    <dbReference type="NCBI Taxonomy" id="1758121"/>
    <lineage>
        <taxon>Eukaryota</taxon>
        <taxon>Metazoa</taxon>
        <taxon>Chordata</taxon>
        <taxon>Craniata</taxon>
        <taxon>Vertebrata</taxon>
        <taxon>Euteleostomi</taxon>
        <taxon>Archelosauria</taxon>
        <taxon>Archosauria</taxon>
        <taxon>Dinosauria</taxon>
        <taxon>Saurischia</taxon>
        <taxon>Theropoda</taxon>
        <taxon>Coelurosauria</taxon>
        <taxon>Aves</taxon>
        <taxon>Neognathae</taxon>
        <taxon>Neoaves</taxon>
        <taxon>Charadriiformes</taxon>
        <taxon>Scolopacidae</taxon>
        <taxon>Limosa</taxon>
    </lineage>
</organism>
<dbReference type="GO" id="GO:0003964">
    <property type="term" value="F:RNA-directed DNA polymerase activity"/>
    <property type="evidence" value="ECO:0007669"/>
    <property type="project" value="UniProtKB-KW"/>
</dbReference>
<dbReference type="Proteomes" id="UP000233556">
    <property type="component" value="Unassembled WGS sequence"/>
</dbReference>
<dbReference type="PANTHER" id="PTHR33332">
    <property type="entry name" value="REVERSE TRANSCRIPTASE DOMAIN-CONTAINING PROTEIN"/>
    <property type="match status" value="1"/>
</dbReference>
<evidence type="ECO:0000313" key="2">
    <source>
        <dbReference type="EMBL" id="PKU39954.1"/>
    </source>
</evidence>
<dbReference type="EMBL" id="KZ506375">
    <property type="protein sequence ID" value="PKU39954.1"/>
    <property type="molecule type" value="Genomic_DNA"/>
</dbReference>
<dbReference type="PRINTS" id="PR01345">
    <property type="entry name" value="CERVTRCPTASE"/>
</dbReference>
<reference evidence="3" key="2">
    <citation type="submission" date="2017-12" db="EMBL/GenBank/DDBJ databases">
        <title>Genome sequence of the Bar-tailed Godwit (Limosa lapponica baueri).</title>
        <authorList>
            <person name="Lima N.C.B."/>
            <person name="Parody-Merino A.M."/>
            <person name="Battley P.F."/>
            <person name="Fidler A.E."/>
            <person name="Prosdocimi F."/>
        </authorList>
    </citation>
    <scope>NUCLEOTIDE SEQUENCE [LARGE SCALE GENOMIC DNA]</scope>
</reference>
<accession>A0A2I0U1J7</accession>
<keyword evidence="3" id="KW-1185">Reference proteome</keyword>
<dbReference type="AlphaFoldDB" id="A0A2I0U1J7"/>
<evidence type="ECO:0000313" key="3">
    <source>
        <dbReference type="Proteomes" id="UP000233556"/>
    </source>
</evidence>
<keyword evidence="2" id="KW-0808">Transferase</keyword>
<keyword evidence="2" id="KW-0695">RNA-directed DNA polymerase</keyword>
<protein>
    <submittedName>
        <fullName evidence="2">Rna-directed dna polymerase from mobile element jockey-like</fullName>
    </submittedName>
</protein>
<feature type="region of interest" description="Disordered" evidence="1">
    <location>
        <begin position="97"/>
        <end position="139"/>
    </location>
</feature>